<keyword evidence="2" id="KW-0472">Membrane</keyword>
<dbReference type="EMBL" id="JAUSVM010000001">
    <property type="protein sequence ID" value="MDQ0426411.1"/>
    <property type="molecule type" value="Genomic_DNA"/>
</dbReference>
<accession>A0ABU0GNU9</accession>
<keyword evidence="4" id="KW-1185">Reference proteome</keyword>
<keyword evidence="2" id="KW-1133">Transmembrane helix</keyword>
<keyword evidence="2" id="KW-0812">Transmembrane</keyword>
<evidence type="ECO:0000313" key="4">
    <source>
        <dbReference type="Proteomes" id="UP001240250"/>
    </source>
</evidence>
<organism evidence="3 4">
    <name type="scientific">Cellulomonas iranensis</name>
    <dbReference type="NCBI Taxonomy" id="76862"/>
    <lineage>
        <taxon>Bacteria</taxon>
        <taxon>Bacillati</taxon>
        <taxon>Actinomycetota</taxon>
        <taxon>Actinomycetes</taxon>
        <taxon>Micrococcales</taxon>
        <taxon>Cellulomonadaceae</taxon>
        <taxon>Cellulomonas</taxon>
    </lineage>
</organism>
<proteinExistence type="predicted"/>
<protein>
    <submittedName>
        <fullName evidence="3">TM2 domain-containing membrane protein YozV</fullName>
    </submittedName>
</protein>
<sequence length="180" mass="18583">MTDQQSPYASGPADPSDPSRQPPAQAYPPPVPEYGYAEPAAGLPAAQPGYAVPPPGQQPYGQPGYGQPGYPPPGYGYPAYGQPGYGVDPVSGQPWSEKSRTTAGLLSLLLPLVGVCGVGRLYAGNIGLGLAQLIGLYVGFVLTFVGIGFFIVPAVWIWSVVDGIVLLTNGGKDGTGRPLR</sequence>
<evidence type="ECO:0000313" key="3">
    <source>
        <dbReference type="EMBL" id="MDQ0426411.1"/>
    </source>
</evidence>
<feature type="transmembrane region" description="Helical" evidence="2">
    <location>
        <begin position="134"/>
        <end position="158"/>
    </location>
</feature>
<comment type="caution">
    <text evidence="3">The sequence shown here is derived from an EMBL/GenBank/DDBJ whole genome shotgun (WGS) entry which is preliminary data.</text>
</comment>
<gene>
    <name evidence="3" type="ORF">JO380_002792</name>
</gene>
<evidence type="ECO:0000256" key="1">
    <source>
        <dbReference type="SAM" id="MobiDB-lite"/>
    </source>
</evidence>
<dbReference type="Proteomes" id="UP001240250">
    <property type="component" value="Unassembled WGS sequence"/>
</dbReference>
<dbReference type="RefSeq" id="WP_070319973.1">
    <property type="nucleotide sequence ID" value="NZ_CP194061.1"/>
</dbReference>
<feature type="region of interest" description="Disordered" evidence="1">
    <location>
        <begin position="1"/>
        <end position="67"/>
    </location>
</feature>
<feature type="transmembrane region" description="Helical" evidence="2">
    <location>
        <begin position="103"/>
        <end position="122"/>
    </location>
</feature>
<evidence type="ECO:0000256" key="2">
    <source>
        <dbReference type="SAM" id="Phobius"/>
    </source>
</evidence>
<reference evidence="3 4" key="1">
    <citation type="submission" date="2023-07" db="EMBL/GenBank/DDBJ databases">
        <title>Sequencing the genomes of 1000 actinobacteria strains.</title>
        <authorList>
            <person name="Klenk H.-P."/>
        </authorList>
    </citation>
    <scope>NUCLEOTIDE SEQUENCE [LARGE SCALE GENOMIC DNA]</scope>
    <source>
        <strain evidence="3 4">DSM 14785</strain>
    </source>
</reference>
<name>A0ABU0GNU9_9CELL</name>